<gene>
    <name evidence="2" type="ORF">RAK27_05635</name>
</gene>
<proteinExistence type="predicted"/>
<evidence type="ECO:0000313" key="2">
    <source>
        <dbReference type="EMBL" id="MDZ5758136.1"/>
    </source>
</evidence>
<dbReference type="AlphaFoldDB" id="A0AAW9K4F0"/>
<feature type="transmembrane region" description="Helical" evidence="1">
    <location>
        <begin position="6"/>
        <end position="30"/>
    </location>
</feature>
<evidence type="ECO:0000256" key="1">
    <source>
        <dbReference type="SAM" id="Phobius"/>
    </source>
</evidence>
<feature type="transmembrane region" description="Helical" evidence="1">
    <location>
        <begin position="42"/>
        <end position="65"/>
    </location>
</feature>
<dbReference type="EMBL" id="JAVBVO010000003">
    <property type="protein sequence ID" value="MDZ5758136.1"/>
    <property type="molecule type" value="Genomic_DNA"/>
</dbReference>
<evidence type="ECO:0000313" key="3">
    <source>
        <dbReference type="Proteomes" id="UP001290462"/>
    </source>
</evidence>
<dbReference type="RefSeq" id="WP_015076583.1">
    <property type="nucleotide sequence ID" value="NZ_BJOJ01000019.1"/>
</dbReference>
<keyword evidence="1" id="KW-0472">Membrane</keyword>
<protein>
    <submittedName>
        <fullName evidence="2">Uncharacterized protein</fullName>
    </submittedName>
</protein>
<keyword evidence="1" id="KW-1133">Transmembrane helix</keyword>
<comment type="caution">
    <text evidence="2">The sequence shown here is derived from an EMBL/GenBank/DDBJ whole genome shotgun (WGS) entry which is preliminary data.</text>
</comment>
<sequence length="67" mass="7856">MDQDFLFMCGIIVFFTGAFSLSLSGMCYRWRAFLNKKAWDGLTLPFLYFGLPLVSIGLILIYFYYPY</sequence>
<dbReference type="GeneID" id="83605819"/>
<reference evidence="2" key="1">
    <citation type="submission" date="2023-08" db="EMBL/GenBank/DDBJ databases">
        <title>Genomic characterization of piscicolin 126 produced by Carnobacterium maltaromaticum CM22 strain isolated from salmon (Salmo salar).</title>
        <authorList>
            <person name="Gonzalez-Gragera E."/>
            <person name="Garcia-Lopez J.D."/>
            <person name="Teso-Perez C."/>
            <person name="Gimenez-Hernandez I."/>
            <person name="Peralta-Sanchez J.M."/>
            <person name="Valdivia E."/>
            <person name="Montalban-Lopez M."/>
            <person name="Martin-Platero A.M."/>
            <person name="Banos A."/>
            <person name="Martinez-Bueno M."/>
        </authorList>
    </citation>
    <scope>NUCLEOTIDE SEQUENCE</scope>
    <source>
        <strain evidence="2">CM22</strain>
    </source>
</reference>
<organism evidence="2 3">
    <name type="scientific">Carnobacterium maltaromaticum</name>
    <name type="common">Carnobacterium piscicola</name>
    <dbReference type="NCBI Taxonomy" id="2751"/>
    <lineage>
        <taxon>Bacteria</taxon>
        <taxon>Bacillati</taxon>
        <taxon>Bacillota</taxon>
        <taxon>Bacilli</taxon>
        <taxon>Lactobacillales</taxon>
        <taxon>Carnobacteriaceae</taxon>
        <taxon>Carnobacterium</taxon>
    </lineage>
</organism>
<dbReference type="Proteomes" id="UP001290462">
    <property type="component" value="Unassembled WGS sequence"/>
</dbReference>
<accession>A0AAW9K4F0</accession>
<keyword evidence="1" id="KW-0812">Transmembrane</keyword>
<name>A0AAW9K4F0_CARML</name>